<proteinExistence type="predicted"/>
<feature type="transmembrane region" description="Helical" evidence="6">
    <location>
        <begin position="123"/>
        <end position="146"/>
    </location>
</feature>
<protein>
    <recommendedName>
        <fullName evidence="7">Phosphatidylglycerol lysyltransferase C-terminal domain-containing protein</fullName>
    </recommendedName>
</protein>
<keyword evidence="4 6" id="KW-1133">Transmembrane helix</keyword>
<evidence type="ECO:0000256" key="4">
    <source>
        <dbReference type="ARBA" id="ARBA00022989"/>
    </source>
</evidence>
<dbReference type="InterPro" id="IPR024320">
    <property type="entry name" value="LPG_synthase_C"/>
</dbReference>
<feature type="transmembrane region" description="Helical" evidence="6">
    <location>
        <begin position="282"/>
        <end position="302"/>
    </location>
</feature>
<evidence type="ECO:0000256" key="2">
    <source>
        <dbReference type="ARBA" id="ARBA00022475"/>
    </source>
</evidence>
<evidence type="ECO:0000256" key="3">
    <source>
        <dbReference type="ARBA" id="ARBA00022692"/>
    </source>
</evidence>
<evidence type="ECO:0000313" key="8">
    <source>
        <dbReference type="EMBL" id="ATB44280.1"/>
    </source>
</evidence>
<dbReference type="GO" id="GO:0005886">
    <property type="term" value="C:plasma membrane"/>
    <property type="evidence" value="ECO:0007669"/>
    <property type="project" value="UniProtKB-SubCell"/>
</dbReference>
<gene>
    <name evidence="8" type="ORF">CYFUS_009767</name>
</gene>
<name>A0A250JKX3_9BACT</name>
<evidence type="ECO:0000256" key="5">
    <source>
        <dbReference type="ARBA" id="ARBA00023136"/>
    </source>
</evidence>
<feature type="transmembrane region" description="Helical" evidence="6">
    <location>
        <begin position="202"/>
        <end position="222"/>
    </location>
</feature>
<dbReference type="KEGG" id="cfus:CYFUS_009767"/>
<evidence type="ECO:0000256" key="1">
    <source>
        <dbReference type="ARBA" id="ARBA00004651"/>
    </source>
</evidence>
<dbReference type="InterPro" id="IPR016181">
    <property type="entry name" value="Acyl_CoA_acyltransferase"/>
</dbReference>
<dbReference type="PANTHER" id="PTHR34697">
    <property type="entry name" value="PHOSPHATIDYLGLYCEROL LYSYLTRANSFERASE"/>
    <property type="match status" value="1"/>
</dbReference>
<accession>A0A250JKX3</accession>
<dbReference type="EMBL" id="CP022098">
    <property type="protein sequence ID" value="ATB44280.1"/>
    <property type="molecule type" value="Genomic_DNA"/>
</dbReference>
<feature type="transmembrane region" description="Helical" evidence="6">
    <location>
        <begin position="360"/>
        <end position="380"/>
    </location>
</feature>
<feature type="transmembrane region" description="Helical" evidence="6">
    <location>
        <begin position="84"/>
        <end position="103"/>
    </location>
</feature>
<feature type="transmembrane region" description="Helical" evidence="6">
    <location>
        <begin position="234"/>
        <end position="262"/>
    </location>
</feature>
<keyword evidence="2" id="KW-1003">Cell membrane</keyword>
<dbReference type="GO" id="GO:0047637">
    <property type="term" value="F:phosphatidylglycerol alanyltransferase activity"/>
    <property type="evidence" value="ECO:0007669"/>
    <property type="project" value="TreeGrafter"/>
</dbReference>
<dbReference type="AlphaFoldDB" id="A0A250JKX3"/>
<evidence type="ECO:0000259" key="7">
    <source>
        <dbReference type="Pfam" id="PF09924"/>
    </source>
</evidence>
<feature type="transmembrane region" description="Helical" evidence="6">
    <location>
        <begin position="446"/>
        <end position="469"/>
    </location>
</feature>
<dbReference type="PANTHER" id="PTHR34697:SF2">
    <property type="entry name" value="PHOSPHATIDYLGLYCEROL LYSYLTRANSFERASE"/>
    <property type="match status" value="1"/>
</dbReference>
<evidence type="ECO:0000313" key="9">
    <source>
        <dbReference type="Proteomes" id="UP000217257"/>
    </source>
</evidence>
<dbReference type="GO" id="GO:0055091">
    <property type="term" value="P:phospholipid homeostasis"/>
    <property type="evidence" value="ECO:0007669"/>
    <property type="project" value="TreeGrafter"/>
</dbReference>
<dbReference type="RefSeq" id="WP_095991590.1">
    <property type="nucleotide sequence ID" value="NZ_CP022098.1"/>
</dbReference>
<feature type="transmembrane region" description="Helical" evidence="6">
    <location>
        <begin position="314"/>
        <end position="340"/>
    </location>
</feature>
<feature type="transmembrane region" description="Helical" evidence="6">
    <location>
        <begin position="49"/>
        <end position="72"/>
    </location>
</feature>
<organism evidence="8 9">
    <name type="scientific">Cystobacter fuscus</name>
    <dbReference type="NCBI Taxonomy" id="43"/>
    <lineage>
        <taxon>Bacteria</taxon>
        <taxon>Pseudomonadati</taxon>
        <taxon>Myxococcota</taxon>
        <taxon>Myxococcia</taxon>
        <taxon>Myxococcales</taxon>
        <taxon>Cystobacterineae</taxon>
        <taxon>Archangiaceae</taxon>
        <taxon>Cystobacter</taxon>
    </lineage>
</organism>
<dbReference type="NCBIfam" id="NF033480">
    <property type="entry name" value="bifunc_MprF"/>
    <property type="match status" value="1"/>
</dbReference>
<sequence>MKPSRALTALLPVVLLALSAWVLHRELRDFHWRDVSAALDALPLGRVGLAVFVTAANYLLLSLYDVLALAYAGKALPYPRVAMTSFIAYAFGNNLGMAMLSSASVRYRLYSAWGLSVVDVSRVAVFCGLTLWLGLGFVGGLALVAEPVQVPGIVALPLGSRLLGAVLLAATLGYVVLCAVWREPLSVRGHAVALPSLRLALGQVLVSGADWLLAAMVLFLLLPEGADLSPPAFIGLYMLGQVAGLLSQVPGGLGVFESILVAVLTPRVPAPAVLGSLMAWRAIYYVGPFVLAAGVMAASELMRRRERVSRIVRGVHASFAPVVPLVAAAGAVLAGAVLLFSGATPTVAERLLVLRRWLPLPLLELSHLLGSLAGVSLVLLGRGLQRRLDAAYVLTLGLLGVGGVVSLVKGLDFEEAGLLFALALVLAPFRAQFYRHTSLFAERFSAPWLLALAAVVGASVWLGFFSYRHVDYGGELWWRFTFEGDAPRFLRASVGVCGVVLLFGVARLLAPSSPRSELPSEEALARARPLVARSPESMSHLALVGDKSLLFNEAGTAFIMYGVAGRAWVSMGEPVGGTPEEATELAWRFRELVDVHHGWTCFYQVGPGSLPRYLDLGLSLLKLGEEATVPLADFQLDSPERRSLRHAHRKLEKEGVIFEVVPRGSVEPLLPQLEAVSDAWLEEKNTREKGFSLGYFSERYLREGPVAVVRQGGELLGFANLWAPELKVELSIDLMRYRPGAPRGVMDHLFVSLMLWGREQGYERFNLGMAPFSGFESHALAPLWQRAGAFLFTHGEHFYNFQGLRRFKEKFKPVWTPRYLASPGGLAFPRVLAGVGSLVSRGIAGLVAR</sequence>
<evidence type="ECO:0000256" key="6">
    <source>
        <dbReference type="SAM" id="Phobius"/>
    </source>
</evidence>
<dbReference type="Pfam" id="PF09924">
    <property type="entry name" value="LPG_synthase_C"/>
    <property type="match status" value="1"/>
</dbReference>
<feature type="transmembrane region" description="Helical" evidence="6">
    <location>
        <begin position="489"/>
        <end position="510"/>
    </location>
</feature>
<feature type="transmembrane region" description="Helical" evidence="6">
    <location>
        <begin position="392"/>
        <end position="411"/>
    </location>
</feature>
<feature type="domain" description="Phosphatidylglycerol lysyltransferase C-terminal" evidence="7">
    <location>
        <begin position="531"/>
        <end position="821"/>
    </location>
</feature>
<keyword evidence="3 6" id="KW-0812">Transmembrane</keyword>
<dbReference type="SUPFAM" id="SSF55729">
    <property type="entry name" value="Acyl-CoA N-acyltransferases (Nat)"/>
    <property type="match status" value="1"/>
</dbReference>
<dbReference type="InterPro" id="IPR051211">
    <property type="entry name" value="PG_lysyltransferase"/>
</dbReference>
<reference evidence="8 9" key="1">
    <citation type="submission" date="2017-06" db="EMBL/GenBank/DDBJ databases">
        <title>Sequencing and comparative analysis of myxobacterial genomes.</title>
        <authorList>
            <person name="Rupp O."/>
            <person name="Goesmann A."/>
            <person name="Sogaard-Andersen L."/>
        </authorList>
    </citation>
    <scope>NUCLEOTIDE SEQUENCE [LARGE SCALE GENOMIC DNA]</scope>
    <source>
        <strain evidence="8 9">DSM 52655</strain>
    </source>
</reference>
<keyword evidence="5 6" id="KW-0472">Membrane</keyword>
<dbReference type="Proteomes" id="UP000217257">
    <property type="component" value="Chromosome"/>
</dbReference>
<comment type="subcellular location">
    <subcellularLocation>
        <location evidence="1">Cell membrane</location>
        <topology evidence="1">Multi-pass membrane protein</topology>
    </subcellularLocation>
</comment>
<feature type="transmembrane region" description="Helical" evidence="6">
    <location>
        <begin position="158"/>
        <end position="182"/>
    </location>
</feature>